<evidence type="ECO:0000256" key="4">
    <source>
        <dbReference type="ARBA" id="ARBA00022729"/>
    </source>
</evidence>
<dbReference type="InterPro" id="IPR019819">
    <property type="entry name" value="Carboxylesterase_B_CS"/>
</dbReference>
<dbReference type="Pfam" id="PF00135">
    <property type="entry name" value="COesterase"/>
    <property type="match status" value="1"/>
</dbReference>
<dbReference type="InterPro" id="IPR044912">
    <property type="entry name" value="Egfr_JX_dom"/>
</dbReference>
<keyword evidence="11" id="KW-1185">Reference proteome</keyword>
<keyword evidence="3" id="KW-0808">Transferase</keyword>
<feature type="transmembrane region" description="Helical" evidence="7">
    <location>
        <begin position="652"/>
        <end position="677"/>
    </location>
</feature>
<dbReference type="Gene3D" id="3.40.50.1820">
    <property type="entry name" value="alpha/beta hydrolase"/>
    <property type="match status" value="1"/>
</dbReference>
<dbReference type="InterPro" id="IPR002018">
    <property type="entry name" value="CarbesteraseB"/>
</dbReference>
<dbReference type="AlphaFoldDB" id="A0A7I8V9X9"/>
<protein>
    <recommendedName>
        <fullName evidence="2">receptor protein-tyrosine kinase</fullName>
        <ecNumber evidence="2">2.7.10.1</ecNumber>
    </recommendedName>
</protein>
<evidence type="ECO:0000313" key="10">
    <source>
        <dbReference type="EMBL" id="CAD5112477.1"/>
    </source>
</evidence>
<name>A0A7I8V9X9_9ANNE</name>
<gene>
    <name evidence="10" type="ORF">DGYR_LOCUS1608</name>
</gene>
<evidence type="ECO:0000256" key="6">
    <source>
        <dbReference type="ARBA" id="ARBA00023137"/>
    </source>
</evidence>
<keyword evidence="5" id="KW-0418">Kinase</keyword>
<sequence length="772" mass="87106">MLEERTFTQLLLLIFFEHSTNCAKASKSVLLPYLTRTRLGPVRGTRTTLDNLGQVDTFIGVRYATTRGGSLRFMPPTTYSSRFEEVENLNGFTGCPQRKLDFEKLLKKTPSRRVKELDRILLAFKNQAFIPVEDCLTLNIFRPALGKNETKRFPVLVFLHGENYEYGSADNYDASILSVKGKVMAITVNYRLGALGFASTANGDAPGNYALLDQRAALHWIQENIGDFNGDRNQVTLMAHGYGAAMAHLLLISPVLSGKNLLQRVILQSGSAFSPWAISDQPLQYINRLGAALNCTKNLVRCLKSKSFKELIDSEILHPKYLSGFGPVLNHRALFPEDLESLSGKETFLDRVPILIGFTANEGDAYFNDKQLKDGVSVTDKSRILRTFVRNIFRYQRQKIYELLVENYGLDKSDDPVKLQRSLMELITDGLYISPILRLLLYRKRKKSTYLYVVSRKSAGHGTDLPLVFGAPLHPGIDPFGNNIDNNGTPISEAVVTYWTNFAKTGDPNRPAPLDVYWERYERDQPTHLDIGNKLEMKLGYYKPSKMTLWQKEIPKYHKPNDLSQKMHLLDNFQDSSTFEKEGTKKLDVYFPPPPIMPLKPKFNSSSTETSNPKSPSEELFTPATIKKLGNLPNFLSTSTAFAQETAPKSSFAFSVTVAVGCTLLFFNIIIFGTFLYKRRRLSRDLRKRRRQLEEREKVANSSANESDALTILPEPITPSRRSQAVSNSNHVPLCRYPPPFGFPTLSRTTAIPRYEDGVEDTYCTTKSATAV</sequence>
<proteinExistence type="inferred from homology"/>
<reference evidence="10 11" key="1">
    <citation type="submission" date="2020-08" db="EMBL/GenBank/DDBJ databases">
        <authorList>
            <person name="Hejnol A."/>
        </authorList>
    </citation>
    <scope>NUCLEOTIDE SEQUENCE [LARGE SCALE GENOMIC DNA]</scope>
</reference>
<accession>A0A7I8V9X9</accession>
<comment type="similarity">
    <text evidence="1">Belongs to the type-B carboxylesterase/lipase family.</text>
</comment>
<dbReference type="Gene3D" id="6.10.250.2930">
    <property type="match status" value="1"/>
</dbReference>
<keyword evidence="7" id="KW-0812">Transmembrane</keyword>
<dbReference type="PANTHER" id="PTHR43903">
    <property type="entry name" value="NEUROLIGIN"/>
    <property type="match status" value="1"/>
</dbReference>
<keyword evidence="7" id="KW-0472">Membrane</keyword>
<evidence type="ECO:0000259" key="9">
    <source>
        <dbReference type="Pfam" id="PF00135"/>
    </source>
</evidence>
<evidence type="ECO:0000313" key="11">
    <source>
        <dbReference type="Proteomes" id="UP000549394"/>
    </source>
</evidence>
<feature type="chain" id="PRO_5029755349" description="receptor protein-tyrosine kinase" evidence="8">
    <location>
        <begin position="23"/>
        <end position="772"/>
    </location>
</feature>
<dbReference type="GO" id="GO:0004714">
    <property type="term" value="F:transmembrane receptor protein tyrosine kinase activity"/>
    <property type="evidence" value="ECO:0007669"/>
    <property type="project" value="UniProtKB-EC"/>
</dbReference>
<dbReference type="OrthoDB" id="3200163at2759"/>
<feature type="signal peptide" evidence="8">
    <location>
        <begin position="1"/>
        <end position="22"/>
    </location>
</feature>
<keyword evidence="4 8" id="KW-0732">Signal</keyword>
<evidence type="ECO:0000256" key="3">
    <source>
        <dbReference type="ARBA" id="ARBA00022679"/>
    </source>
</evidence>
<keyword evidence="6" id="KW-0829">Tyrosine-protein kinase</keyword>
<evidence type="ECO:0000256" key="5">
    <source>
        <dbReference type="ARBA" id="ARBA00022777"/>
    </source>
</evidence>
<evidence type="ECO:0000256" key="1">
    <source>
        <dbReference type="ARBA" id="ARBA00005964"/>
    </source>
</evidence>
<comment type="caution">
    <text evidence="10">The sequence shown here is derived from an EMBL/GenBank/DDBJ whole genome shotgun (WGS) entry which is preliminary data.</text>
</comment>
<dbReference type="EMBL" id="CAJFCJ010000002">
    <property type="protein sequence ID" value="CAD5112477.1"/>
    <property type="molecule type" value="Genomic_DNA"/>
</dbReference>
<feature type="domain" description="Carboxylesterase type B" evidence="9">
    <location>
        <begin position="36"/>
        <end position="543"/>
    </location>
</feature>
<dbReference type="InterPro" id="IPR029058">
    <property type="entry name" value="AB_hydrolase_fold"/>
</dbReference>
<dbReference type="SUPFAM" id="SSF53474">
    <property type="entry name" value="alpha/beta-Hydrolases"/>
    <property type="match status" value="1"/>
</dbReference>
<dbReference type="EC" id="2.7.10.1" evidence="2"/>
<evidence type="ECO:0000256" key="8">
    <source>
        <dbReference type="SAM" id="SignalP"/>
    </source>
</evidence>
<evidence type="ECO:0000256" key="7">
    <source>
        <dbReference type="SAM" id="Phobius"/>
    </source>
</evidence>
<evidence type="ECO:0000256" key="2">
    <source>
        <dbReference type="ARBA" id="ARBA00011902"/>
    </source>
</evidence>
<dbReference type="PROSITE" id="PS00941">
    <property type="entry name" value="CARBOXYLESTERASE_B_2"/>
    <property type="match status" value="1"/>
</dbReference>
<dbReference type="Proteomes" id="UP000549394">
    <property type="component" value="Unassembled WGS sequence"/>
</dbReference>
<dbReference type="InterPro" id="IPR051093">
    <property type="entry name" value="Neuroligin/BSAL"/>
</dbReference>
<keyword evidence="7" id="KW-1133">Transmembrane helix</keyword>
<organism evidence="10 11">
    <name type="scientific">Dimorphilus gyrociliatus</name>
    <dbReference type="NCBI Taxonomy" id="2664684"/>
    <lineage>
        <taxon>Eukaryota</taxon>
        <taxon>Metazoa</taxon>
        <taxon>Spiralia</taxon>
        <taxon>Lophotrochozoa</taxon>
        <taxon>Annelida</taxon>
        <taxon>Polychaeta</taxon>
        <taxon>Polychaeta incertae sedis</taxon>
        <taxon>Dinophilidae</taxon>
        <taxon>Dimorphilus</taxon>
    </lineage>
</organism>